<dbReference type="SUPFAM" id="SSF51905">
    <property type="entry name" value="FAD/NAD(P)-binding domain"/>
    <property type="match status" value="1"/>
</dbReference>
<evidence type="ECO:0000313" key="9">
    <source>
        <dbReference type="EMBL" id="GHF98015.1"/>
    </source>
</evidence>
<dbReference type="InterPro" id="IPR023753">
    <property type="entry name" value="FAD/NAD-binding_dom"/>
</dbReference>
<dbReference type="InterPro" id="IPR008255">
    <property type="entry name" value="Pyr_nucl-diS_OxRdtase_2_AS"/>
</dbReference>
<keyword evidence="5 6" id="KW-0676">Redox-active center</keyword>
<evidence type="ECO:0000313" key="10">
    <source>
        <dbReference type="Proteomes" id="UP000632154"/>
    </source>
</evidence>
<sequence>MALAQAERMAGCYPKSMTEQPQQYDVIIVGGGPAGLTAAIYTGRGELKTLVLERGMPGGQISQTEEVENYPGFPEGISGMELSQRMVQQAEKFGAVIEMDEVQSIHHDASGVEYPFTVQGFAGNYQGKSVILTTGAEPRRLGVPGEEKFWGKGMSTCATCDGFFYRGKRVVVVGGGDAAVEEGLFLTKFADEVTLIHRRDTLRANKSAQARVFANEKMRFIWDTTVEEILGDEQVTGVRLKNLKTGEESVMETDGVFVFIGHIPNTGFLGDTVKLREDGYVDVREDIYTSVPMLFAAGDVSDWVYRQLATSVGTGTRAAMTAERSLAELEAAFPHAASAGESTPAQAAATD</sequence>
<comment type="similarity">
    <text evidence="6">Belongs to the class-II pyridine nucleotide-disulfide oxidoreductase family.</text>
</comment>
<evidence type="ECO:0000256" key="1">
    <source>
        <dbReference type="ARBA" id="ARBA00022630"/>
    </source>
</evidence>
<evidence type="ECO:0000256" key="7">
    <source>
        <dbReference type="RuleBase" id="RU003881"/>
    </source>
</evidence>
<dbReference type="EC" id="1.8.1.9" evidence="6"/>
<dbReference type="PANTHER" id="PTHR48105">
    <property type="entry name" value="THIOREDOXIN REDUCTASE 1-RELATED-RELATED"/>
    <property type="match status" value="1"/>
</dbReference>
<evidence type="ECO:0000256" key="6">
    <source>
        <dbReference type="RuleBase" id="RU003880"/>
    </source>
</evidence>
<feature type="domain" description="FAD/NAD(P)-binding" evidence="8">
    <location>
        <begin position="24"/>
        <end position="310"/>
    </location>
</feature>
<keyword evidence="10" id="KW-1185">Reference proteome</keyword>
<keyword evidence="2 6" id="KW-0274">FAD</keyword>
<protein>
    <recommendedName>
        <fullName evidence="6">Thioredoxin reductase</fullName>
        <ecNumber evidence="6">1.8.1.9</ecNumber>
    </recommendedName>
</protein>
<name>A0ABQ3K0N5_9DEIO</name>
<comment type="cofactor">
    <cofactor evidence="7">
        <name>FAD</name>
        <dbReference type="ChEBI" id="CHEBI:57692"/>
    </cofactor>
    <text evidence="7">Binds 1 FAD per subunit.</text>
</comment>
<dbReference type="PRINTS" id="PR00368">
    <property type="entry name" value="FADPNR"/>
</dbReference>
<dbReference type="InterPro" id="IPR005982">
    <property type="entry name" value="Thioredox_Rdtase"/>
</dbReference>
<comment type="caution">
    <text evidence="9">The sequence shown here is derived from an EMBL/GenBank/DDBJ whole genome shotgun (WGS) entry which is preliminary data.</text>
</comment>
<keyword evidence="1 6" id="KW-0285">Flavoprotein</keyword>
<dbReference type="Proteomes" id="UP000632154">
    <property type="component" value="Unassembled WGS sequence"/>
</dbReference>
<dbReference type="InterPro" id="IPR036188">
    <property type="entry name" value="FAD/NAD-bd_sf"/>
</dbReference>
<dbReference type="Pfam" id="PF07992">
    <property type="entry name" value="Pyr_redox_2"/>
    <property type="match status" value="1"/>
</dbReference>
<dbReference type="PRINTS" id="PR00469">
    <property type="entry name" value="PNDRDTASEII"/>
</dbReference>
<reference evidence="10" key="1">
    <citation type="journal article" date="2019" name="Int. J. Syst. Evol. Microbiol.">
        <title>The Global Catalogue of Microorganisms (GCM) 10K type strain sequencing project: providing services to taxonomists for standard genome sequencing and annotation.</title>
        <authorList>
            <consortium name="The Broad Institute Genomics Platform"/>
            <consortium name="The Broad Institute Genome Sequencing Center for Infectious Disease"/>
            <person name="Wu L."/>
            <person name="Ma J."/>
        </authorList>
    </citation>
    <scope>NUCLEOTIDE SEQUENCE [LARGE SCALE GENOMIC DNA]</scope>
    <source>
        <strain evidence="10">CGMCC 1.18439</strain>
    </source>
</reference>
<evidence type="ECO:0000256" key="5">
    <source>
        <dbReference type="ARBA" id="ARBA00023284"/>
    </source>
</evidence>
<comment type="subunit">
    <text evidence="6">Homodimer.</text>
</comment>
<evidence type="ECO:0000259" key="8">
    <source>
        <dbReference type="Pfam" id="PF07992"/>
    </source>
</evidence>
<keyword evidence="3 6" id="KW-0560">Oxidoreductase</keyword>
<dbReference type="Gene3D" id="3.50.50.60">
    <property type="entry name" value="FAD/NAD(P)-binding domain"/>
    <property type="match status" value="2"/>
</dbReference>
<evidence type="ECO:0000256" key="3">
    <source>
        <dbReference type="ARBA" id="ARBA00023002"/>
    </source>
</evidence>
<comment type="catalytic activity">
    <reaction evidence="6">
        <text>[thioredoxin]-dithiol + NADP(+) = [thioredoxin]-disulfide + NADPH + H(+)</text>
        <dbReference type="Rhea" id="RHEA:20345"/>
        <dbReference type="Rhea" id="RHEA-COMP:10698"/>
        <dbReference type="Rhea" id="RHEA-COMP:10700"/>
        <dbReference type="ChEBI" id="CHEBI:15378"/>
        <dbReference type="ChEBI" id="CHEBI:29950"/>
        <dbReference type="ChEBI" id="CHEBI:50058"/>
        <dbReference type="ChEBI" id="CHEBI:57783"/>
        <dbReference type="ChEBI" id="CHEBI:58349"/>
        <dbReference type="EC" id="1.8.1.9"/>
    </reaction>
</comment>
<accession>A0ABQ3K0N5</accession>
<dbReference type="PROSITE" id="PS00573">
    <property type="entry name" value="PYRIDINE_REDOX_2"/>
    <property type="match status" value="1"/>
</dbReference>
<dbReference type="NCBIfam" id="TIGR01292">
    <property type="entry name" value="TRX_reduct"/>
    <property type="match status" value="1"/>
</dbReference>
<organism evidence="9 10">
    <name type="scientific">Deinococcus piscis</name>
    <dbReference type="NCBI Taxonomy" id="394230"/>
    <lineage>
        <taxon>Bacteria</taxon>
        <taxon>Thermotogati</taxon>
        <taxon>Deinococcota</taxon>
        <taxon>Deinococci</taxon>
        <taxon>Deinococcales</taxon>
        <taxon>Deinococcaceae</taxon>
        <taxon>Deinococcus</taxon>
    </lineage>
</organism>
<dbReference type="InterPro" id="IPR050097">
    <property type="entry name" value="Ferredoxin-NADP_redctase_2"/>
</dbReference>
<evidence type="ECO:0000256" key="2">
    <source>
        <dbReference type="ARBA" id="ARBA00022827"/>
    </source>
</evidence>
<keyword evidence="4" id="KW-1015">Disulfide bond</keyword>
<dbReference type="EMBL" id="BNAL01000006">
    <property type="protein sequence ID" value="GHF98015.1"/>
    <property type="molecule type" value="Genomic_DNA"/>
</dbReference>
<keyword evidence="7" id="KW-0521">NADP</keyword>
<evidence type="ECO:0000256" key="4">
    <source>
        <dbReference type="ARBA" id="ARBA00023157"/>
    </source>
</evidence>
<gene>
    <name evidence="9" type="ORF">GCM10017783_07460</name>
</gene>
<proteinExistence type="inferred from homology"/>